<gene>
    <name evidence="8" type="ORF">J8C05_03685</name>
</gene>
<feature type="transmembrane region" description="Helical" evidence="6">
    <location>
        <begin position="12"/>
        <end position="35"/>
    </location>
</feature>
<keyword evidence="3" id="KW-0408">Iron</keyword>
<feature type="domain" description="Rieske" evidence="7">
    <location>
        <begin position="87"/>
        <end position="161"/>
    </location>
</feature>
<dbReference type="InterPro" id="IPR014349">
    <property type="entry name" value="Rieske_Fe-S_prot"/>
</dbReference>
<dbReference type="InterPro" id="IPR017941">
    <property type="entry name" value="Rieske_2Fe-2S"/>
</dbReference>
<sequence length="177" mass="19329">MSELSEVDKTKRLFMGLGSIVIGAGIGGALAYPIFQFAVGNALKTGEGGEDKNWIDLGSVADFEEGKPTAKKITIEIRDGWVKSSSDETIWVVKRGNDFLTFTATCPHLGCKVNWIPERNEYFCPCHNSAFDVSGEKKPGSASARGLDALEHRVADGKLQVVFQKFKNLLPTKEVFS</sequence>
<dbReference type="Pfam" id="PF00355">
    <property type="entry name" value="Rieske"/>
    <property type="match status" value="1"/>
</dbReference>
<dbReference type="EMBL" id="CP072642">
    <property type="protein sequence ID" value="QUV94558.1"/>
    <property type="molecule type" value="Genomic_DNA"/>
</dbReference>
<dbReference type="PROSITE" id="PS51296">
    <property type="entry name" value="RIESKE"/>
    <property type="match status" value="1"/>
</dbReference>
<keyword evidence="6" id="KW-0812">Transmembrane</keyword>
<keyword evidence="1" id="KW-0001">2Fe-2S</keyword>
<evidence type="ECO:0000256" key="4">
    <source>
        <dbReference type="ARBA" id="ARBA00023014"/>
    </source>
</evidence>
<evidence type="ECO:0000259" key="7">
    <source>
        <dbReference type="PROSITE" id="PS51296"/>
    </source>
</evidence>
<dbReference type="CDD" id="cd03467">
    <property type="entry name" value="Rieske"/>
    <property type="match status" value="1"/>
</dbReference>
<keyword evidence="5" id="KW-1015">Disulfide bond</keyword>
<dbReference type="Gene3D" id="2.102.10.10">
    <property type="entry name" value="Rieske [2Fe-2S] iron-sulphur domain"/>
    <property type="match status" value="1"/>
</dbReference>
<keyword evidence="2" id="KW-0479">Metal-binding</keyword>
<evidence type="ECO:0000313" key="9">
    <source>
        <dbReference type="Proteomes" id="UP000677668"/>
    </source>
</evidence>
<name>A0ABX8B0P1_9BACT</name>
<evidence type="ECO:0000256" key="2">
    <source>
        <dbReference type="ARBA" id="ARBA00022723"/>
    </source>
</evidence>
<dbReference type="SUPFAM" id="SSF50022">
    <property type="entry name" value="ISP domain"/>
    <property type="match status" value="1"/>
</dbReference>
<accession>A0ABX8B0P1</accession>
<evidence type="ECO:0000313" key="8">
    <source>
        <dbReference type="EMBL" id="QUV94558.1"/>
    </source>
</evidence>
<evidence type="ECO:0000256" key="1">
    <source>
        <dbReference type="ARBA" id="ARBA00022714"/>
    </source>
</evidence>
<evidence type="ECO:0000256" key="3">
    <source>
        <dbReference type="ARBA" id="ARBA00023004"/>
    </source>
</evidence>
<dbReference type="InterPro" id="IPR036922">
    <property type="entry name" value="Rieske_2Fe-2S_sf"/>
</dbReference>
<keyword evidence="9" id="KW-1185">Reference proteome</keyword>
<keyword evidence="4" id="KW-0411">Iron-sulfur</keyword>
<dbReference type="PANTHER" id="PTHR10134">
    <property type="entry name" value="CYTOCHROME B-C1 COMPLEX SUBUNIT RIESKE, MITOCHONDRIAL"/>
    <property type="match status" value="1"/>
</dbReference>
<evidence type="ECO:0000256" key="5">
    <source>
        <dbReference type="ARBA" id="ARBA00023157"/>
    </source>
</evidence>
<proteinExistence type="predicted"/>
<organism evidence="8 9">
    <name type="scientific">Chloracidobacterium sp. N</name>
    <dbReference type="NCBI Taxonomy" id="2821540"/>
    <lineage>
        <taxon>Bacteria</taxon>
        <taxon>Pseudomonadati</taxon>
        <taxon>Acidobacteriota</taxon>
        <taxon>Terriglobia</taxon>
        <taxon>Terriglobales</taxon>
        <taxon>Acidobacteriaceae</taxon>
        <taxon>Chloracidobacterium</taxon>
        <taxon>Chloracidobacterium aggregatum</taxon>
    </lineage>
</organism>
<keyword evidence="6" id="KW-0472">Membrane</keyword>
<dbReference type="Proteomes" id="UP000677668">
    <property type="component" value="Chromosome 1"/>
</dbReference>
<dbReference type="RefSeq" id="WP_211422844.1">
    <property type="nucleotide sequence ID" value="NZ_CP072642.1"/>
</dbReference>
<keyword evidence="6" id="KW-1133">Transmembrane helix</keyword>
<protein>
    <submittedName>
        <fullName evidence="8">Ubiquinol-cytochrome c reductase iron-sulfur subunit</fullName>
    </submittedName>
</protein>
<reference evidence="8 9" key="1">
    <citation type="submission" date="2021-03" db="EMBL/GenBank/DDBJ databases">
        <title>Genomic and phenotypic characterization of Chloracidobacterium isolates provides evidence for multiple species.</title>
        <authorList>
            <person name="Saini M.K."/>
            <person name="Costas A.M.G."/>
            <person name="Tank M."/>
            <person name="Bryant D.A."/>
        </authorList>
    </citation>
    <scope>NUCLEOTIDE SEQUENCE [LARGE SCALE GENOMIC DNA]</scope>
    <source>
        <strain evidence="8 9">N</strain>
    </source>
</reference>
<evidence type="ECO:0000256" key="6">
    <source>
        <dbReference type="SAM" id="Phobius"/>
    </source>
</evidence>